<dbReference type="InterPro" id="IPR039261">
    <property type="entry name" value="FNR_nucleotide-bd"/>
</dbReference>
<evidence type="ECO:0000259" key="1">
    <source>
        <dbReference type="Pfam" id="PF00175"/>
    </source>
</evidence>
<dbReference type="AlphaFoldDB" id="A0A1D6LVS1"/>
<dbReference type="Gene3D" id="3.40.50.80">
    <property type="entry name" value="Nucleotide-binding domain of ferredoxin-NADP reductase (FNR) module"/>
    <property type="match status" value="1"/>
</dbReference>
<sequence length="69" mass="8200">MLATGTGIAPFCLFLWNMFFEKHDHYKDSSWKLLDAVRETGLIFFRAPMEDKLQFTCDPTRDAISEWYF</sequence>
<protein>
    <recommendedName>
        <fullName evidence="1">Oxidoreductase FAD/NAD(P)-binding domain-containing protein</fullName>
    </recommendedName>
</protein>
<dbReference type="GO" id="GO:0016491">
    <property type="term" value="F:oxidoreductase activity"/>
    <property type="evidence" value="ECO:0007669"/>
    <property type="project" value="InterPro"/>
</dbReference>
<name>A0A1D6LVS1_MAIZE</name>
<reference evidence="2" key="1">
    <citation type="submission" date="2015-12" db="EMBL/GenBank/DDBJ databases">
        <title>Update maize B73 reference genome by single molecule sequencing technologies.</title>
        <authorList>
            <consortium name="Maize Genome Sequencing Project"/>
            <person name="Ware D."/>
        </authorList>
    </citation>
    <scope>NUCLEOTIDE SEQUENCE</scope>
    <source>
        <tissue evidence="2">Seedling</tissue>
    </source>
</reference>
<proteinExistence type="predicted"/>
<dbReference type="Pfam" id="PF00175">
    <property type="entry name" value="NAD_binding_1"/>
    <property type="match status" value="1"/>
</dbReference>
<dbReference type="InterPro" id="IPR001433">
    <property type="entry name" value="OxRdtase_FAD/NAD-bd"/>
</dbReference>
<dbReference type="ExpressionAtlas" id="A0A1D6LVS1">
    <property type="expression patterns" value="baseline and differential"/>
</dbReference>
<dbReference type="STRING" id="4577.A0A1D6LVS1"/>
<accession>A0A1D6LVS1</accession>
<evidence type="ECO:0000313" key="2">
    <source>
        <dbReference type="EMBL" id="AQK83359.1"/>
    </source>
</evidence>
<dbReference type="InParanoid" id="A0A1D6LVS1"/>
<dbReference type="EMBL" id="CM000782">
    <property type="protein sequence ID" value="AQK83359.1"/>
    <property type="molecule type" value="Genomic_DNA"/>
</dbReference>
<feature type="domain" description="Oxidoreductase FAD/NAD(P)-binding" evidence="1">
    <location>
        <begin position="1"/>
        <end position="50"/>
    </location>
</feature>
<dbReference type="SMR" id="A0A1D6LVS1"/>
<organism evidence="2">
    <name type="scientific">Zea mays</name>
    <name type="common">Maize</name>
    <dbReference type="NCBI Taxonomy" id="4577"/>
    <lineage>
        <taxon>Eukaryota</taxon>
        <taxon>Viridiplantae</taxon>
        <taxon>Streptophyta</taxon>
        <taxon>Embryophyta</taxon>
        <taxon>Tracheophyta</taxon>
        <taxon>Spermatophyta</taxon>
        <taxon>Magnoliopsida</taxon>
        <taxon>Liliopsida</taxon>
        <taxon>Poales</taxon>
        <taxon>Poaceae</taxon>
        <taxon>PACMAD clade</taxon>
        <taxon>Panicoideae</taxon>
        <taxon>Andropogonodae</taxon>
        <taxon>Andropogoneae</taxon>
        <taxon>Tripsacinae</taxon>
        <taxon>Zea</taxon>
    </lineage>
</organism>
<dbReference type="SUPFAM" id="SSF52343">
    <property type="entry name" value="Ferredoxin reductase-like, C-terminal NADP-linked domain"/>
    <property type="match status" value="1"/>
</dbReference>
<gene>
    <name evidence="2" type="ORF">ZEAMMB73_Zm00001d037231</name>
</gene>